<evidence type="ECO:0000256" key="9">
    <source>
        <dbReference type="ARBA" id="ARBA00022737"/>
    </source>
</evidence>
<evidence type="ECO:0000259" key="18">
    <source>
        <dbReference type="PROSITE" id="PS50110"/>
    </source>
</evidence>
<evidence type="ECO:0000256" key="8">
    <source>
        <dbReference type="ARBA" id="ARBA00022692"/>
    </source>
</evidence>
<dbReference type="PRINTS" id="PR00344">
    <property type="entry name" value="BCTRLSENSOR"/>
</dbReference>
<evidence type="ECO:0000256" key="1">
    <source>
        <dbReference type="ARBA" id="ARBA00000085"/>
    </source>
</evidence>
<evidence type="ECO:0000256" key="11">
    <source>
        <dbReference type="ARBA" id="ARBA00022864"/>
    </source>
</evidence>
<dbReference type="GO" id="GO:0019955">
    <property type="term" value="F:cytokine binding"/>
    <property type="evidence" value="ECO:0007669"/>
    <property type="project" value="UniProtKB-ARBA"/>
</dbReference>
<keyword evidence="7" id="KW-0808">Transferase</keyword>
<dbReference type="FunFam" id="1.10.287.130:FF:000015">
    <property type="entry name" value="Histidine kinase 4"/>
    <property type="match status" value="1"/>
</dbReference>
<evidence type="ECO:0000256" key="12">
    <source>
        <dbReference type="ARBA" id="ARBA00022989"/>
    </source>
</evidence>
<dbReference type="InterPro" id="IPR036890">
    <property type="entry name" value="HATPase_C_sf"/>
</dbReference>
<name>A0A0D3FA90_9ORYZ</name>
<dbReference type="SMART" id="SM00387">
    <property type="entry name" value="HATPase_c"/>
    <property type="match status" value="1"/>
</dbReference>
<evidence type="ECO:0000256" key="6">
    <source>
        <dbReference type="ARBA" id="ARBA00022553"/>
    </source>
</evidence>
<dbReference type="PROSITE" id="PS50110">
    <property type="entry name" value="RESPONSE_REGULATORY"/>
    <property type="match status" value="2"/>
</dbReference>
<comment type="catalytic activity">
    <reaction evidence="1">
        <text>ATP + protein L-histidine = ADP + protein N-phospho-L-histidine.</text>
        <dbReference type="EC" id="2.7.13.3"/>
    </reaction>
</comment>
<keyword evidence="13" id="KW-0902">Two-component regulatory system</keyword>
<feature type="transmembrane region" description="Helical" evidence="16">
    <location>
        <begin position="15"/>
        <end position="34"/>
    </location>
</feature>
<dbReference type="GO" id="GO:0009736">
    <property type="term" value="P:cytokinin-activated signaling pathway"/>
    <property type="evidence" value="ECO:0007669"/>
    <property type="project" value="UniProtKB-KW"/>
</dbReference>
<dbReference type="InterPro" id="IPR042240">
    <property type="entry name" value="CHASE_sf"/>
</dbReference>
<evidence type="ECO:0000256" key="3">
    <source>
        <dbReference type="ARBA" id="ARBA00004651"/>
    </source>
</evidence>
<dbReference type="Proteomes" id="UP000026960">
    <property type="component" value="Chromosome 2"/>
</dbReference>
<evidence type="ECO:0000259" key="17">
    <source>
        <dbReference type="PROSITE" id="PS50109"/>
    </source>
</evidence>
<keyword evidence="12 16" id="KW-1133">Transmembrane helix</keyword>
<dbReference type="GO" id="GO:0000155">
    <property type="term" value="F:phosphorelay sensor kinase activity"/>
    <property type="evidence" value="ECO:0007669"/>
    <property type="project" value="InterPro"/>
</dbReference>
<dbReference type="PANTHER" id="PTHR43719:SF51">
    <property type="entry name" value="HISTIDINE KINASE 4"/>
    <property type="match status" value="1"/>
</dbReference>
<dbReference type="InterPro" id="IPR036097">
    <property type="entry name" value="HisK_dim/P_sf"/>
</dbReference>
<dbReference type="Pfam" id="PF02518">
    <property type="entry name" value="HATPase_c"/>
    <property type="match status" value="1"/>
</dbReference>
<evidence type="ECO:0000256" key="10">
    <source>
        <dbReference type="ARBA" id="ARBA00022777"/>
    </source>
</evidence>
<evidence type="ECO:0000256" key="15">
    <source>
        <dbReference type="PROSITE-ProRule" id="PRU00169"/>
    </source>
</evidence>
<dbReference type="InterPro" id="IPR004358">
    <property type="entry name" value="Sig_transdc_His_kin-like_C"/>
</dbReference>
<dbReference type="CDD" id="cd00082">
    <property type="entry name" value="HisKA"/>
    <property type="match status" value="1"/>
</dbReference>
<dbReference type="EnsemblPlants" id="OBART02G31850.1">
    <property type="protein sequence ID" value="OBART02G31850.1"/>
    <property type="gene ID" value="OBART02G31850"/>
</dbReference>
<comment type="function">
    <text evidence="2">Cytokinin receptor related to bacterial two-component regulators. Functions as a histidine kinase and transmits the stress signal to a downstream MAPK cascade.</text>
</comment>
<dbReference type="SUPFAM" id="SSF52172">
    <property type="entry name" value="CheY-like"/>
    <property type="match status" value="1"/>
</dbReference>
<proteinExistence type="predicted"/>
<keyword evidence="5" id="KW-1003">Cell membrane</keyword>
<evidence type="ECO:0000256" key="7">
    <source>
        <dbReference type="ARBA" id="ARBA00022679"/>
    </source>
</evidence>
<evidence type="ECO:0000256" key="5">
    <source>
        <dbReference type="ARBA" id="ARBA00022475"/>
    </source>
</evidence>
<evidence type="ECO:0000256" key="14">
    <source>
        <dbReference type="ARBA" id="ARBA00023136"/>
    </source>
</evidence>
<evidence type="ECO:0000259" key="19">
    <source>
        <dbReference type="PROSITE" id="PS50839"/>
    </source>
</evidence>
<evidence type="ECO:0000313" key="21">
    <source>
        <dbReference type="Proteomes" id="UP000026960"/>
    </source>
</evidence>
<dbReference type="Gramene" id="OBART02G31850.1">
    <property type="protein sequence ID" value="OBART02G31850.1"/>
    <property type="gene ID" value="OBART02G31850"/>
</dbReference>
<dbReference type="PROSITE" id="PS51257">
    <property type="entry name" value="PROKAR_LIPOPROTEIN"/>
    <property type="match status" value="1"/>
</dbReference>
<dbReference type="PANTHER" id="PTHR43719">
    <property type="entry name" value="TWO-COMPONENT HISTIDINE KINASE"/>
    <property type="match status" value="1"/>
</dbReference>
<evidence type="ECO:0000256" key="2">
    <source>
        <dbReference type="ARBA" id="ARBA00002427"/>
    </source>
</evidence>
<accession>A0A0D3FA90</accession>
<evidence type="ECO:0000256" key="16">
    <source>
        <dbReference type="SAM" id="Phobius"/>
    </source>
</evidence>
<dbReference type="InterPro" id="IPR056839">
    <property type="entry name" value="Receiver_AHK4/CRE1_1st"/>
</dbReference>
<keyword evidence="9" id="KW-0677">Repeat</keyword>
<keyword evidence="21" id="KW-1185">Reference proteome</keyword>
<dbReference type="SMART" id="SM00448">
    <property type="entry name" value="REC"/>
    <property type="match status" value="1"/>
</dbReference>
<dbReference type="Pfam" id="PF24896">
    <property type="entry name" value="Receiver_CRE1"/>
    <property type="match status" value="1"/>
</dbReference>
<dbReference type="InterPro" id="IPR011006">
    <property type="entry name" value="CheY-like_superfamily"/>
</dbReference>
<dbReference type="InterPro" id="IPR050956">
    <property type="entry name" value="2C_system_His_kinase"/>
</dbReference>
<keyword evidence="11" id="KW-0932">Cytokinin signaling pathway</keyword>
<feature type="transmembrane region" description="Helical" evidence="16">
    <location>
        <begin position="303"/>
        <end position="330"/>
    </location>
</feature>
<dbReference type="InterPro" id="IPR005467">
    <property type="entry name" value="His_kinase_dom"/>
</dbReference>
<feature type="modified residue" description="4-aspartylphosphate" evidence="15">
    <location>
        <position position="827"/>
    </location>
</feature>
<dbReference type="SMART" id="SM01079">
    <property type="entry name" value="CHASE"/>
    <property type="match status" value="1"/>
</dbReference>
<reference evidence="20" key="1">
    <citation type="journal article" date="2009" name="Rice">
        <title>De Novo Next Generation Sequencing of Plant Genomes.</title>
        <authorList>
            <person name="Rounsley S."/>
            <person name="Marri P.R."/>
            <person name="Yu Y."/>
            <person name="He R."/>
            <person name="Sisneros N."/>
            <person name="Goicoechea J.L."/>
            <person name="Lee S.J."/>
            <person name="Angelova A."/>
            <person name="Kudrna D."/>
            <person name="Luo M."/>
            <person name="Affourtit J."/>
            <person name="Desany B."/>
            <person name="Knight J."/>
            <person name="Niazi F."/>
            <person name="Egholm M."/>
            <person name="Wing R.A."/>
        </authorList>
    </citation>
    <scope>NUCLEOTIDE SEQUENCE [LARGE SCALE GENOMIC DNA]</scope>
    <source>
        <strain evidence="20">cv. IRGC 105608</strain>
    </source>
</reference>
<dbReference type="PROSITE" id="PS50839">
    <property type="entry name" value="CHASE"/>
    <property type="match status" value="1"/>
</dbReference>
<dbReference type="Pfam" id="PF03924">
    <property type="entry name" value="CHASE"/>
    <property type="match status" value="1"/>
</dbReference>
<dbReference type="Pfam" id="PF00512">
    <property type="entry name" value="HisKA"/>
    <property type="match status" value="1"/>
</dbReference>
<dbReference type="Gene3D" id="1.10.287.130">
    <property type="match status" value="1"/>
</dbReference>
<dbReference type="InterPro" id="IPR003661">
    <property type="entry name" value="HisK_dim/P_dom"/>
</dbReference>
<dbReference type="FunFam" id="3.30.565.10:FF:000010">
    <property type="entry name" value="Sensor histidine kinase RcsC"/>
    <property type="match status" value="1"/>
</dbReference>
<dbReference type="Gene3D" id="6.10.250.1190">
    <property type="match status" value="1"/>
</dbReference>
<dbReference type="InterPro" id="IPR006189">
    <property type="entry name" value="CHASE_dom"/>
</dbReference>
<evidence type="ECO:0000313" key="20">
    <source>
        <dbReference type="EnsemblPlants" id="OBART02G31850.1"/>
    </source>
</evidence>
<comment type="caution">
    <text evidence="15">Lacks conserved residue(s) required for the propagation of feature annotation.</text>
</comment>
<feature type="domain" description="Response regulatory" evidence="18">
    <location>
        <begin position="777"/>
        <end position="912"/>
    </location>
</feature>
<evidence type="ECO:0000256" key="13">
    <source>
        <dbReference type="ARBA" id="ARBA00023012"/>
    </source>
</evidence>
<keyword evidence="10" id="KW-0418">Kinase</keyword>
<dbReference type="InterPro" id="IPR001789">
    <property type="entry name" value="Sig_transdc_resp-reg_receiver"/>
</dbReference>
<dbReference type="AlphaFoldDB" id="A0A0D3FA90"/>
<evidence type="ECO:0000256" key="4">
    <source>
        <dbReference type="ARBA" id="ARBA00012438"/>
    </source>
</evidence>
<dbReference type="CDD" id="cd17546">
    <property type="entry name" value="REC_hyHK_CKI1_RcsC-like"/>
    <property type="match status" value="1"/>
</dbReference>
<dbReference type="SUPFAM" id="SSF55874">
    <property type="entry name" value="ATPase domain of HSP90 chaperone/DNA topoisomerase II/histidine kinase"/>
    <property type="match status" value="1"/>
</dbReference>
<dbReference type="GO" id="GO:0005886">
    <property type="term" value="C:plasma membrane"/>
    <property type="evidence" value="ECO:0007669"/>
    <property type="project" value="UniProtKB-SubCell"/>
</dbReference>
<dbReference type="FunFam" id="3.40.50.2300:FF:000137">
    <property type="entry name" value="Histidine kinase 3"/>
    <property type="match status" value="1"/>
</dbReference>
<dbReference type="Gene3D" id="3.30.450.350">
    <property type="entry name" value="CHASE domain"/>
    <property type="match status" value="1"/>
</dbReference>
<reference evidence="20" key="2">
    <citation type="submission" date="2015-03" db="UniProtKB">
        <authorList>
            <consortium name="EnsemblPlants"/>
        </authorList>
    </citation>
    <scope>IDENTIFICATION</scope>
</reference>
<dbReference type="PROSITE" id="PS50109">
    <property type="entry name" value="HIS_KIN"/>
    <property type="match status" value="1"/>
</dbReference>
<keyword evidence="8 16" id="KW-0812">Transmembrane</keyword>
<feature type="domain" description="Response regulatory" evidence="18">
    <location>
        <begin position="626"/>
        <end position="752"/>
    </location>
</feature>
<dbReference type="InterPro" id="IPR003594">
    <property type="entry name" value="HATPase_dom"/>
</dbReference>
<keyword evidence="6 15" id="KW-0597">Phosphoprotein</keyword>
<dbReference type="HOGENOM" id="CLU_000445_16_3_1"/>
<dbReference type="EC" id="2.7.13.3" evidence="4"/>
<organism evidence="20">
    <name type="scientific">Oryza barthii</name>
    <dbReference type="NCBI Taxonomy" id="65489"/>
    <lineage>
        <taxon>Eukaryota</taxon>
        <taxon>Viridiplantae</taxon>
        <taxon>Streptophyta</taxon>
        <taxon>Embryophyta</taxon>
        <taxon>Tracheophyta</taxon>
        <taxon>Spermatophyta</taxon>
        <taxon>Magnoliopsida</taxon>
        <taxon>Liliopsida</taxon>
        <taxon>Poales</taxon>
        <taxon>Poaceae</taxon>
        <taxon>BOP clade</taxon>
        <taxon>Oryzoideae</taxon>
        <taxon>Oryzeae</taxon>
        <taxon>Oryzinae</taxon>
        <taxon>Oryza</taxon>
    </lineage>
</organism>
<comment type="subcellular location">
    <subcellularLocation>
        <location evidence="3">Cell membrane</location>
        <topology evidence="3">Multi-pass membrane protein</topology>
    </subcellularLocation>
</comment>
<sequence length="920" mass="102265">MGKPEARSGWRNAAAAAWVLVAVACAAYMHWHLLRETMDRAEERLVSMCEERARMLQEQFGVTVNHVHALAILISTFHFEKFPSAIDQDTFAKYTARTSFERPLLNGVAYAQRIFHHEREMFENQQGWIMKTMKRQAAPPQDEYAPVIFSQDTVSYLARIDMMSGEEDRENILRARATGKAVLTNPFRLLGSNHLGVVLTFAVYRPGLAADASVEERVEATAGYLGGAFDVESLVENLLSKLAGNQDIVVNVYDVTNASEPMAMYGPQSPDGKVSLFHVSTLDFGDPFRAHEMRCRYRQKPPLPWSAITNPLGTFVIWMLVGYIICAAWSRYDKVSEDCRKMEELKTQAEAADVAKSQFLATVSHEIRTPMNGVLGMLDMLLGTDLSMTQKDYAQTAQMCGRALITLINDVLDRAKIEAGKLELEAVPFDLRSLMDDVISLFSSKSREKCIELAVFVCDDVPKVVIGDPWRYRQILTNLVGNAVKFTERGHVFVRVCLAENSKVEANQVLNGTMNGKDGKVETTANGAFNTLSGVGIPLHAQDRVFTPFMQADSSTSRNYGGTGIGLSISKCLAELMGGQISFTSRPFVGSTFTFSAVLKRSCKDTSSDSKRSLSEALPTAFKGMKAILVDGRPVRGAVTRYHLNRLGIVAKVVNNLSMGLQTLAGQNGVKESREKLSMLFIENDIWRPETDILLLNRLHELKNNGQVHELPKLVLLVTSEADKDRYGSAFDIVMYKPIRASTIASCLQQLLKVVMPERKDNQNRPSFLRSLLIGKNILIVDDNKVNLRVAAAALKKYGAKVHCVESGKDAVSLLQQPHCFDACFMDVQMPEMDGFEATRQIRQMEVKANEERKALDLMEGSTFVESHLPVLAMTADVIQATYEECIKSGMDGYVSKPFDEEQLYQAVSRLVVGTKESAV</sequence>
<dbReference type="Gene3D" id="3.30.565.10">
    <property type="entry name" value="Histidine kinase-like ATPase, C-terminal domain"/>
    <property type="match status" value="1"/>
</dbReference>
<protein>
    <recommendedName>
        <fullName evidence="4">histidine kinase</fullName>
        <ecNumber evidence="4">2.7.13.3</ecNumber>
    </recommendedName>
</protein>
<dbReference type="SUPFAM" id="SSF47384">
    <property type="entry name" value="Homodimeric domain of signal transducing histidine kinase"/>
    <property type="match status" value="1"/>
</dbReference>
<dbReference type="FunFam" id="3.30.450.350:FF:000001">
    <property type="entry name" value="Histidine kinase 4"/>
    <property type="match status" value="1"/>
</dbReference>
<dbReference type="GO" id="GO:0005634">
    <property type="term" value="C:nucleus"/>
    <property type="evidence" value="ECO:0007669"/>
    <property type="project" value="TreeGrafter"/>
</dbReference>
<dbReference type="Pfam" id="PF00072">
    <property type="entry name" value="Response_reg"/>
    <property type="match status" value="1"/>
</dbReference>
<dbReference type="CDD" id="cd16922">
    <property type="entry name" value="HATPase_EvgS-ArcB-TorS-like"/>
    <property type="match status" value="1"/>
</dbReference>
<keyword evidence="14 16" id="KW-0472">Membrane</keyword>
<feature type="domain" description="CHASE" evidence="19">
    <location>
        <begin position="82"/>
        <end position="294"/>
    </location>
</feature>
<dbReference type="SMART" id="SM00388">
    <property type="entry name" value="HisKA"/>
    <property type="match status" value="1"/>
</dbReference>
<dbReference type="Gene3D" id="3.40.50.2300">
    <property type="match status" value="1"/>
</dbReference>
<feature type="domain" description="Histidine kinase" evidence="17">
    <location>
        <begin position="362"/>
        <end position="601"/>
    </location>
</feature>